<feature type="compositionally biased region" description="Polar residues" evidence="1">
    <location>
        <begin position="118"/>
        <end position="127"/>
    </location>
</feature>
<feature type="compositionally biased region" description="Polar residues" evidence="1">
    <location>
        <begin position="16"/>
        <end position="29"/>
    </location>
</feature>
<feature type="compositionally biased region" description="Low complexity" evidence="1">
    <location>
        <begin position="181"/>
        <end position="190"/>
    </location>
</feature>
<keyword evidence="3" id="KW-1185">Reference proteome</keyword>
<proteinExistence type="predicted"/>
<sequence>MSENPVISNPEEGDNTLYSGVSGNKSPGNGTKERRISVEKKIELKNSSPESKNSKEKKKDNDYSATQLRRPSKECGQVEGVLDETARASPDKASKVSEEKQLDEKPSEMTEAEEIPEINQTSSTVSGCRSEDSELGIVGPATAAENILHDDELLDPAKDQAETVAEWMERSSLHKSKTTLKNKNNTKELSGQGATTTTRKSQRIVSSIIKRSIKCALGGYGVHPRAVNGVPLIMTRTHTEGEEKRRLKS</sequence>
<evidence type="ECO:0000256" key="1">
    <source>
        <dbReference type="SAM" id="MobiDB-lite"/>
    </source>
</evidence>
<feature type="region of interest" description="Disordered" evidence="1">
    <location>
        <begin position="169"/>
        <end position="200"/>
    </location>
</feature>
<feature type="region of interest" description="Disordered" evidence="1">
    <location>
        <begin position="1"/>
        <end position="133"/>
    </location>
</feature>
<name>A0AAV7IVW9_COTGL</name>
<accession>A0AAV7IVW9</accession>
<dbReference type="EMBL" id="JAHXZJ010000374">
    <property type="protein sequence ID" value="KAH0561337.1"/>
    <property type="molecule type" value="Genomic_DNA"/>
</dbReference>
<comment type="caution">
    <text evidence="2">The sequence shown here is derived from an EMBL/GenBank/DDBJ whole genome shotgun (WGS) entry which is preliminary data.</text>
</comment>
<evidence type="ECO:0000313" key="3">
    <source>
        <dbReference type="Proteomes" id="UP000826195"/>
    </source>
</evidence>
<reference evidence="2 3" key="1">
    <citation type="journal article" date="2021" name="J. Hered.">
        <title>A chromosome-level genome assembly of the parasitoid wasp, Cotesia glomerata (Hymenoptera: Braconidae).</title>
        <authorList>
            <person name="Pinto B.J."/>
            <person name="Weis J.J."/>
            <person name="Gamble T."/>
            <person name="Ode P.J."/>
            <person name="Paul R."/>
            <person name="Zaspel J.M."/>
        </authorList>
    </citation>
    <scope>NUCLEOTIDE SEQUENCE [LARGE SCALE GENOMIC DNA]</scope>
    <source>
        <strain evidence="2">CgM1</strain>
    </source>
</reference>
<feature type="compositionally biased region" description="Basic and acidic residues" evidence="1">
    <location>
        <begin position="52"/>
        <end position="62"/>
    </location>
</feature>
<evidence type="ECO:0000313" key="2">
    <source>
        <dbReference type="EMBL" id="KAH0561337.1"/>
    </source>
</evidence>
<organism evidence="2 3">
    <name type="scientific">Cotesia glomerata</name>
    <name type="common">Lepidopteran parasitic wasp</name>
    <name type="synonym">Apanteles glomeratus</name>
    <dbReference type="NCBI Taxonomy" id="32391"/>
    <lineage>
        <taxon>Eukaryota</taxon>
        <taxon>Metazoa</taxon>
        <taxon>Ecdysozoa</taxon>
        <taxon>Arthropoda</taxon>
        <taxon>Hexapoda</taxon>
        <taxon>Insecta</taxon>
        <taxon>Pterygota</taxon>
        <taxon>Neoptera</taxon>
        <taxon>Endopterygota</taxon>
        <taxon>Hymenoptera</taxon>
        <taxon>Apocrita</taxon>
        <taxon>Ichneumonoidea</taxon>
        <taxon>Braconidae</taxon>
        <taxon>Microgastrinae</taxon>
        <taxon>Cotesia</taxon>
    </lineage>
</organism>
<dbReference type="Proteomes" id="UP000826195">
    <property type="component" value="Unassembled WGS sequence"/>
</dbReference>
<feature type="compositionally biased region" description="Basic and acidic residues" evidence="1">
    <location>
        <begin position="84"/>
        <end position="108"/>
    </location>
</feature>
<gene>
    <name evidence="2" type="ORF">KQX54_016241</name>
</gene>
<feature type="compositionally biased region" description="Basic and acidic residues" evidence="1">
    <location>
        <begin position="31"/>
        <end position="44"/>
    </location>
</feature>
<dbReference type="AlphaFoldDB" id="A0AAV7IVW9"/>
<protein>
    <submittedName>
        <fullName evidence="2">Uncharacterized protein</fullName>
    </submittedName>
</protein>